<gene>
    <name evidence="1" type="ORF">ACH47G_06200</name>
</gene>
<accession>A0ABW7WDG0</accession>
<keyword evidence="2" id="KW-1185">Reference proteome</keyword>
<dbReference type="EMBL" id="JBIRXV010000001">
    <property type="protein sequence ID" value="MFI2320064.1"/>
    <property type="molecule type" value="Genomic_DNA"/>
</dbReference>
<sequence length="54" mass="5354">MTASSTTPERVVIVGGSSGMGLAESLIAIGAQVTIAGRSAERLAAAERTLSPPN</sequence>
<evidence type="ECO:0000313" key="1">
    <source>
        <dbReference type="EMBL" id="MFI2320064.1"/>
    </source>
</evidence>
<comment type="caution">
    <text evidence="1">The sequence shown here is derived from an EMBL/GenBank/DDBJ whole genome shotgun (WGS) entry which is preliminary data.</text>
</comment>
<dbReference type="Gene3D" id="3.40.50.720">
    <property type="entry name" value="NAD(P)-binding Rossmann-like Domain"/>
    <property type="match status" value="1"/>
</dbReference>
<evidence type="ECO:0000313" key="2">
    <source>
        <dbReference type="Proteomes" id="UP001611450"/>
    </source>
</evidence>
<dbReference type="Proteomes" id="UP001611450">
    <property type="component" value="Unassembled WGS sequence"/>
</dbReference>
<dbReference type="SUPFAM" id="SSF51735">
    <property type="entry name" value="NAD(P)-binding Rossmann-fold domains"/>
    <property type="match status" value="1"/>
</dbReference>
<name>A0ABW7WDG0_9NOCA</name>
<proteinExistence type="predicted"/>
<organism evidence="1 2">
    <name type="scientific">Nocardia beijingensis</name>
    <dbReference type="NCBI Taxonomy" id="95162"/>
    <lineage>
        <taxon>Bacteria</taxon>
        <taxon>Bacillati</taxon>
        <taxon>Actinomycetota</taxon>
        <taxon>Actinomycetes</taxon>
        <taxon>Mycobacteriales</taxon>
        <taxon>Nocardiaceae</taxon>
        <taxon>Nocardia</taxon>
    </lineage>
</organism>
<protein>
    <recommendedName>
        <fullName evidence="3">Short subunit dehydrogenase</fullName>
    </recommendedName>
</protein>
<evidence type="ECO:0008006" key="3">
    <source>
        <dbReference type="Google" id="ProtNLM"/>
    </source>
</evidence>
<dbReference type="RefSeq" id="WP_396946339.1">
    <property type="nucleotide sequence ID" value="NZ_JBIRXV010000001.1"/>
</dbReference>
<dbReference type="InterPro" id="IPR036291">
    <property type="entry name" value="NAD(P)-bd_dom_sf"/>
</dbReference>
<reference evidence="1 2" key="1">
    <citation type="submission" date="2024-10" db="EMBL/GenBank/DDBJ databases">
        <title>The Natural Products Discovery Center: Release of the First 8490 Sequenced Strains for Exploring Actinobacteria Biosynthetic Diversity.</title>
        <authorList>
            <person name="Kalkreuter E."/>
            <person name="Kautsar S.A."/>
            <person name="Yang D."/>
            <person name="Bader C.D."/>
            <person name="Teijaro C.N."/>
            <person name="Fluegel L."/>
            <person name="Davis C.M."/>
            <person name="Simpson J.R."/>
            <person name="Lauterbach L."/>
            <person name="Steele A.D."/>
            <person name="Gui C."/>
            <person name="Meng S."/>
            <person name="Li G."/>
            <person name="Viehrig K."/>
            <person name="Ye F."/>
            <person name="Su P."/>
            <person name="Kiefer A.F."/>
            <person name="Nichols A."/>
            <person name="Cepeda A.J."/>
            <person name="Yan W."/>
            <person name="Fan B."/>
            <person name="Jiang Y."/>
            <person name="Adhikari A."/>
            <person name="Zheng C.-J."/>
            <person name="Schuster L."/>
            <person name="Cowan T.M."/>
            <person name="Smanski M.J."/>
            <person name="Chevrette M.G."/>
            <person name="De Carvalho L.P.S."/>
            <person name="Shen B."/>
        </authorList>
    </citation>
    <scope>NUCLEOTIDE SEQUENCE [LARGE SCALE GENOMIC DNA]</scope>
    <source>
        <strain evidence="1 2">NPDC019626</strain>
    </source>
</reference>